<dbReference type="Proteomes" id="UP001454036">
    <property type="component" value="Unassembled WGS sequence"/>
</dbReference>
<comment type="caution">
    <text evidence="1">The sequence shown here is derived from an EMBL/GenBank/DDBJ whole genome shotgun (WGS) entry which is preliminary data.</text>
</comment>
<reference evidence="1 2" key="1">
    <citation type="submission" date="2024-01" db="EMBL/GenBank/DDBJ databases">
        <title>The complete chloroplast genome sequence of Lithospermum erythrorhizon: insights into the phylogenetic relationship among Boraginaceae species and the maternal lineages of purple gromwells.</title>
        <authorList>
            <person name="Okada T."/>
            <person name="Watanabe K."/>
        </authorList>
    </citation>
    <scope>NUCLEOTIDE SEQUENCE [LARGE SCALE GENOMIC DNA]</scope>
</reference>
<dbReference type="EMBL" id="BAABME010003997">
    <property type="protein sequence ID" value="GAA0160807.1"/>
    <property type="molecule type" value="Genomic_DNA"/>
</dbReference>
<gene>
    <name evidence="1" type="ORF">LIER_17276</name>
</gene>
<name>A0AAV3Q9Q1_LITER</name>
<organism evidence="1 2">
    <name type="scientific">Lithospermum erythrorhizon</name>
    <name type="common">Purple gromwell</name>
    <name type="synonym">Lithospermum officinale var. erythrorhizon</name>
    <dbReference type="NCBI Taxonomy" id="34254"/>
    <lineage>
        <taxon>Eukaryota</taxon>
        <taxon>Viridiplantae</taxon>
        <taxon>Streptophyta</taxon>
        <taxon>Embryophyta</taxon>
        <taxon>Tracheophyta</taxon>
        <taxon>Spermatophyta</taxon>
        <taxon>Magnoliopsida</taxon>
        <taxon>eudicotyledons</taxon>
        <taxon>Gunneridae</taxon>
        <taxon>Pentapetalae</taxon>
        <taxon>asterids</taxon>
        <taxon>lamiids</taxon>
        <taxon>Boraginales</taxon>
        <taxon>Boraginaceae</taxon>
        <taxon>Boraginoideae</taxon>
        <taxon>Lithospermeae</taxon>
        <taxon>Lithospermum</taxon>
    </lineage>
</organism>
<sequence length="112" mass="12503">MCIYIPTNSLNPNQIRFRKSCVGTCVGTYRKSQSLLDFSLLPSVLIGSPDPLVKTDGTLVGTCHLPMQVSMDTLSFFFVLRSALSRGLWGLAISRCKSQWTRSASSLYRDRH</sequence>
<keyword evidence="2" id="KW-1185">Reference proteome</keyword>
<evidence type="ECO:0000313" key="1">
    <source>
        <dbReference type="EMBL" id="GAA0160807.1"/>
    </source>
</evidence>
<evidence type="ECO:0000313" key="2">
    <source>
        <dbReference type="Proteomes" id="UP001454036"/>
    </source>
</evidence>
<protein>
    <submittedName>
        <fullName evidence="1">Uncharacterized protein</fullName>
    </submittedName>
</protein>
<dbReference type="AlphaFoldDB" id="A0AAV3Q9Q1"/>
<proteinExistence type="predicted"/>
<accession>A0AAV3Q9Q1</accession>